<sequence length="127" mass="14457">MVSFNSKWTGTCGVLEFDCAAHDIVHGMKIVYEHFQLYLHLNMIVMSPTTHVDIDYDQIKHMFSKGPFAAIVRVNLENIDIELRDVYNCTLGYVTIHHVCASIKQPYQLPASIRYGNFIDSFGAEVS</sequence>
<proteinExistence type="predicted"/>
<dbReference type="Proteomes" id="UP000201485">
    <property type="component" value="Segment"/>
</dbReference>
<evidence type="ECO:0000313" key="2">
    <source>
        <dbReference type="EMBL" id="QLI60677.1"/>
    </source>
</evidence>
<evidence type="ECO:0000313" key="1">
    <source>
        <dbReference type="EMBL" id="AKU37423.1"/>
    </source>
</evidence>
<reference evidence="2 4" key="2">
    <citation type="submission" date="2019-10" db="EMBL/GenBank/DDBJ databases">
        <authorList>
            <person name="Kayansamruaj P."/>
        </authorList>
    </citation>
    <scope>NUCLEOTIDE SEQUENCE [LARGE SCALE GENOMIC DNA]</scope>
    <source>
        <strain evidence="2">SDDV_Thai_2019</strain>
    </source>
</reference>
<dbReference type="GeneID" id="25479057"/>
<name>A0A0K1L6P9_9VIRU</name>
<evidence type="ECO:0000313" key="3">
    <source>
        <dbReference type="Proteomes" id="UP000201485"/>
    </source>
</evidence>
<dbReference type="KEGG" id="vg:25479057"/>
<dbReference type="EMBL" id="MN562489">
    <property type="protein sequence ID" value="QLI60677.1"/>
    <property type="molecule type" value="Genomic_DNA"/>
</dbReference>
<evidence type="ECO:0000313" key="4">
    <source>
        <dbReference type="Proteomes" id="UP000510602"/>
    </source>
</evidence>
<dbReference type="RefSeq" id="YP_009163769.1">
    <property type="nucleotide sequence ID" value="NC_027778.1"/>
</dbReference>
<reference evidence="1 3" key="1">
    <citation type="journal article" date="2015" name="PLoS Pathog.">
        <title>A Novel Virus Causes Scale Drop Disease in Lates calcarifer.</title>
        <authorList>
            <person name="de Groof A."/>
            <person name="Guelen L."/>
            <person name="Deijs M."/>
            <person name="van der Wal Y."/>
            <person name="Miyata M."/>
            <person name="Ng K.S."/>
            <person name="van Grinsven L."/>
            <person name="Simmelink B."/>
            <person name="Biermann Y."/>
            <person name="Grisez L."/>
            <person name="van Lent J."/>
            <person name="de Ronde A."/>
            <person name="Chang S.F."/>
            <person name="Schrier C."/>
            <person name="van der Hoek L."/>
        </authorList>
    </citation>
    <scope>NUCLEOTIDE SEQUENCE [LARGE SCALE GENOMIC DNA]</scope>
    <source>
        <strain evidence="1">C4575</strain>
    </source>
</reference>
<gene>
    <name evidence="1" type="ORF">SDDV_008</name>
</gene>
<dbReference type="EMBL" id="KR139659">
    <property type="protein sequence ID" value="AKU37423.1"/>
    <property type="molecule type" value="Genomic_DNA"/>
</dbReference>
<accession>A0A0K1L6P9</accession>
<dbReference type="Proteomes" id="UP000510602">
    <property type="component" value="Segment"/>
</dbReference>
<protein>
    <submittedName>
        <fullName evidence="1">ORF_008R</fullName>
    </submittedName>
</protein>
<keyword evidence="3" id="KW-1185">Reference proteome</keyword>
<organism evidence="1 3">
    <name type="scientific">Scale drop disease virus</name>
    <dbReference type="NCBI Taxonomy" id="1697349"/>
    <lineage>
        <taxon>Viruses</taxon>
        <taxon>Varidnaviria</taxon>
        <taxon>Bamfordvirae</taxon>
        <taxon>Nucleocytoviricota</taxon>
        <taxon>Megaviricetes</taxon>
        <taxon>Pimascovirales</taxon>
        <taxon>Pimascovirales incertae sedis</taxon>
        <taxon>Iridoviridae</taxon>
        <taxon>Alphairidovirinae</taxon>
        <taxon>Megalocytivirus</taxon>
        <taxon>Megalocytivirus lates1</taxon>
    </lineage>
</organism>